<name>A0A3B1BIV6_9ZZZZ</name>
<evidence type="ECO:0000259" key="10">
    <source>
        <dbReference type="PROSITE" id="PS52015"/>
    </source>
</evidence>
<dbReference type="PANTHER" id="PTHR33446:SF2">
    <property type="entry name" value="PROTEIN TONB"/>
    <property type="match status" value="1"/>
</dbReference>
<evidence type="ECO:0000256" key="1">
    <source>
        <dbReference type="ARBA" id="ARBA00004383"/>
    </source>
</evidence>
<dbReference type="AlphaFoldDB" id="A0A3B1BIV6"/>
<evidence type="ECO:0000256" key="4">
    <source>
        <dbReference type="ARBA" id="ARBA00022475"/>
    </source>
</evidence>
<sequence>MLGLSLVIHLLGLAIWHSLQAQPARLTLPVADISIHLQYNQTQTPLVSSPPAVTPLVATVSRSVSRPTLTHTTPAETNKPRQTFIKPSVIAKTRQTDFVKTVAVKAGSVPQPGTAISREPTKKPASHISLSRVISRLQRDLKQYFYYPRLARRKNIQGSVVLGFAISQQGKINHIRIVKSSGFAILDFAAEDALRKLNQLHWEQNYLQGNNQQIELPVTYQLTES</sequence>
<comment type="subcellular location">
    <subcellularLocation>
        <location evidence="1">Cell inner membrane</location>
        <topology evidence="1">Single-pass membrane protein</topology>
        <orientation evidence="1">Periplasmic side</orientation>
    </subcellularLocation>
</comment>
<keyword evidence="7" id="KW-0653">Protein transport</keyword>
<dbReference type="GO" id="GO:0098797">
    <property type="term" value="C:plasma membrane protein complex"/>
    <property type="evidence" value="ECO:0007669"/>
    <property type="project" value="TreeGrafter"/>
</dbReference>
<evidence type="ECO:0000256" key="6">
    <source>
        <dbReference type="ARBA" id="ARBA00022692"/>
    </source>
</evidence>
<evidence type="ECO:0000256" key="2">
    <source>
        <dbReference type="ARBA" id="ARBA00006555"/>
    </source>
</evidence>
<evidence type="ECO:0000256" key="8">
    <source>
        <dbReference type="ARBA" id="ARBA00022989"/>
    </source>
</evidence>
<dbReference type="InterPro" id="IPR006260">
    <property type="entry name" value="TonB/TolA_C"/>
</dbReference>
<evidence type="ECO:0000256" key="9">
    <source>
        <dbReference type="ARBA" id="ARBA00023136"/>
    </source>
</evidence>
<keyword evidence="4" id="KW-1003">Cell membrane</keyword>
<keyword evidence="6" id="KW-0812">Transmembrane</keyword>
<keyword evidence="5" id="KW-0997">Cell inner membrane</keyword>
<dbReference type="GO" id="GO:0055085">
    <property type="term" value="P:transmembrane transport"/>
    <property type="evidence" value="ECO:0007669"/>
    <property type="project" value="InterPro"/>
</dbReference>
<dbReference type="InterPro" id="IPR037682">
    <property type="entry name" value="TonB_C"/>
</dbReference>
<evidence type="ECO:0000256" key="3">
    <source>
        <dbReference type="ARBA" id="ARBA00022448"/>
    </source>
</evidence>
<evidence type="ECO:0000256" key="7">
    <source>
        <dbReference type="ARBA" id="ARBA00022927"/>
    </source>
</evidence>
<dbReference type="GO" id="GO:0015031">
    <property type="term" value="P:protein transport"/>
    <property type="evidence" value="ECO:0007669"/>
    <property type="project" value="UniProtKB-KW"/>
</dbReference>
<dbReference type="EMBL" id="UOFZ01000009">
    <property type="protein sequence ID" value="VAX12043.1"/>
    <property type="molecule type" value="Genomic_DNA"/>
</dbReference>
<accession>A0A3B1BIV6</accession>
<keyword evidence="3" id="KW-0813">Transport</keyword>
<dbReference type="Pfam" id="PF03544">
    <property type="entry name" value="TonB_C"/>
    <property type="match status" value="1"/>
</dbReference>
<keyword evidence="8" id="KW-1133">Transmembrane helix</keyword>
<dbReference type="PROSITE" id="PS52015">
    <property type="entry name" value="TONB_CTD"/>
    <property type="match status" value="1"/>
</dbReference>
<proteinExistence type="inferred from homology"/>
<dbReference type="SUPFAM" id="SSF74653">
    <property type="entry name" value="TolA/TonB C-terminal domain"/>
    <property type="match status" value="1"/>
</dbReference>
<feature type="domain" description="TonB C-terminal" evidence="10">
    <location>
        <begin position="132"/>
        <end position="225"/>
    </location>
</feature>
<comment type="similarity">
    <text evidence="2">Belongs to the TonB family.</text>
</comment>
<gene>
    <name evidence="11" type="ORF">MNBD_GAMMA24-803</name>
</gene>
<evidence type="ECO:0000256" key="5">
    <source>
        <dbReference type="ARBA" id="ARBA00022519"/>
    </source>
</evidence>
<dbReference type="NCBIfam" id="TIGR01352">
    <property type="entry name" value="tonB_Cterm"/>
    <property type="match status" value="1"/>
</dbReference>
<reference evidence="11" key="1">
    <citation type="submission" date="2018-06" db="EMBL/GenBank/DDBJ databases">
        <authorList>
            <person name="Zhirakovskaya E."/>
        </authorList>
    </citation>
    <scope>NUCLEOTIDE SEQUENCE</scope>
</reference>
<dbReference type="GO" id="GO:0031992">
    <property type="term" value="F:energy transducer activity"/>
    <property type="evidence" value="ECO:0007669"/>
    <property type="project" value="TreeGrafter"/>
</dbReference>
<organism evidence="11">
    <name type="scientific">hydrothermal vent metagenome</name>
    <dbReference type="NCBI Taxonomy" id="652676"/>
    <lineage>
        <taxon>unclassified sequences</taxon>
        <taxon>metagenomes</taxon>
        <taxon>ecological metagenomes</taxon>
    </lineage>
</organism>
<keyword evidence="9" id="KW-0472">Membrane</keyword>
<dbReference type="InterPro" id="IPR051045">
    <property type="entry name" value="TonB-dependent_transducer"/>
</dbReference>
<protein>
    <recommendedName>
        <fullName evidence="10">TonB C-terminal domain-containing protein</fullName>
    </recommendedName>
</protein>
<dbReference type="PANTHER" id="PTHR33446">
    <property type="entry name" value="PROTEIN TONB-RELATED"/>
    <property type="match status" value="1"/>
</dbReference>
<evidence type="ECO:0000313" key="11">
    <source>
        <dbReference type="EMBL" id="VAX12043.1"/>
    </source>
</evidence>
<dbReference type="Gene3D" id="3.30.1150.10">
    <property type="match status" value="1"/>
</dbReference>